<dbReference type="GeneID" id="81439906"/>
<dbReference type="AlphaFoldDB" id="A0A9W9V3Z1"/>
<dbReference type="OrthoDB" id="4355879at2759"/>
<keyword evidence="2" id="KW-1185">Reference proteome</keyword>
<dbReference type="EMBL" id="JAPZBS010000007">
    <property type="protein sequence ID" value="KAJ5368048.1"/>
    <property type="molecule type" value="Genomic_DNA"/>
</dbReference>
<dbReference type="Proteomes" id="UP001147782">
    <property type="component" value="Unassembled WGS sequence"/>
</dbReference>
<gene>
    <name evidence="1" type="ORF">N7496_007808</name>
</gene>
<evidence type="ECO:0000313" key="2">
    <source>
        <dbReference type="Proteomes" id="UP001147782"/>
    </source>
</evidence>
<dbReference type="RefSeq" id="XP_056552790.1">
    <property type="nucleotide sequence ID" value="XM_056700727.1"/>
</dbReference>
<accession>A0A9W9V3Z1</accession>
<name>A0A9W9V3Z1_9EURO</name>
<protein>
    <submittedName>
        <fullName evidence="1">Uncharacterized protein</fullName>
    </submittedName>
</protein>
<evidence type="ECO:0000313" key="1">
    <source>
        <dbReference type="EMBL" id="KAJ5368048.1"/>
    </source>
</evidence>
<proteinExistence type="predicted"/>
<sequence length="275" mass="29236">MSNAPFVPAFSRSDIQLLVGGYSKVGFRQWGQIDVFSRVLGLGPMYDKSIAVVAWYLSELEGHVACVVDPFSDTPWYLRIVLMRDFVFLGLHWAGSDSPASLGDYDRFLVDALCNRPLVTGAMACHPLTNQAWCDLLCELATLLGSKVGNICYVPPSVPIIPAAAEPMPAAAATVPAAHVPAFNPALPSLPALPVLPPLLAAVPDVPAVPVAMASSSVAPAICTGDVQMEGEREGTPFPTAAQVREAALPQIVTRDGRVITPQWSATFPPPPSRR</sequence>
<organism evidence="1 2">
    <name type="scientific">Penicillium cataractarum</name>
    <dbReference type="NCBI Taxonomy" id="2100454"/>
    <lineage>
        <taxon>Eukaryota</taxon>
        <taxon>Fungi</taxon>
        <taxon>Dikarya</taxon>
        <taxon>Ascomycota</taxon>
        <taxon>Pezizomycotina</taxon>
        <taxon>Eurotiomycetes</taxon>
        <taxon>Eurotiomycetidae</taxon>
        <taxon>Eurotiales</taxon>
        <taxon>Aspergillaceae</taxon>
        <taxon>Penicillium</taxon>
    </lineage>
</organism>
<reference evidence="1" key="2">
    <citation type="journal article" date="2023" name="IMA Fungus">
        <title>Comparative genomic study of the Penicillium genus elucidates a diverse pangenome and 15 lateral gene transfer events.</title>
        <authorList>
            <person name="Petersen C."/>
            <person name="Sorensen T."/>
            <person name="Nielsen M.R."/>
            <person name="Sondergaard T.E."/>
            <person name="Sorensen J.L."/>
            <person name="Fitzpatrick D.A."/>
            <person name="Frisvad J.C."/>
            <person name="Nielsen K.L."/>
        </authorList>
    </citation>
    <scope>NUCLEOTIDE SEQUENCE</scope>
    <source>
        <strain evidence="1">IBT 29864</strain>
    </source>
</reference>
<comment type="caution">
    <text evidence="1">The sequence shown here is derived from an EMBL/GenBank/DDBJ whole genome shotgun (WGS) entry which is preliminary data.</text>
</comment>
<reference evidence="1" key="1">
    <citation type="submission" date="2022-11" db="EMBL/GenBank/DDBJ databases">
        <authorList>
            <person name="Petersen C."/>
        </authorList>
    </citation>
    <scope>NUCLEOTIDE SEQUENCE</scope>
    <source>
        <strain evidence="1">IBT 29864</strain>
    </source>
</reference>